<keyword evidence="1" id="KW-1003">Cell membrane</keyword>
<dbReference type="STRING" id="1527.SAMN04489757_11854"/>
<evidence type="ECO:0000313" key="10">
    <source>
        <dbReference type="Proteomes" id="UP000198806"/>
    </source>
</evidence>
<dbReference type="Pfam" id="PF04647">
    <property type="entry name" value="AgrB"/>
    <property type="match status" value="1"/>
</dbReference>
<dbReference type="EMBL" id="FOWD01000018">
    <property type="protein sequence ID" value="SFO33034.1"/>
    <property type="molecule type" value="Genomic_DNA"/>
</dbReference>
<dbReference type="Proteomes" id="UP000198806">
    <property type="component" value="Unassembled WGS sequence"/>
</dbReference>
<feature type="transmembrane region" description="Helical" evidence="8">
    <location>
        <begin position="78"/>
        <end position="99"/>
    </location>
</feature>
<feature type="transmembrane region" description="Helical" evidence="8">
    <location>
        <begin position="165"/>
        <end position="182"/>
    </location>
</feature>
<keyword evidence="2" id="KW-0673">Quorum sensing</keyword>
<keyword evidence="5" id="KW-0378">Hydrolase</keyword>
<keyword evidence="7 8" id="KW-0472">Membrane</keyword>
<keyword evidence="10" id="KW-1185">Reference proteome</keyword>
<gene>
    <name evidence="9" type="ORF">SAMN04489757_11854</name>
</gene>
<dbReference type="GO" id="GO:0016020">
    <property type="term" value="C:membrane"/>
    <property type="evidence" value="ECO:0007669"/>
    <property type="project" value="InterPro"/>
</dbReference>
<evidence type="ECO:0000256" key="2">
    <source>
        <dbReference type="ARBA" id="ARBA00022654"/>
    </source>
</evidence>
<evidence type="ECO:0000256" key="5">
    <source>
        <dbReference type="ARBA" id="ARBA00022801"/>
    </source>
</evidence>
<dbReference type="AlphaFoldDB" id="A0A1I5GAK0"/>
<feature type="transmembrane region" description="Helical" evidence="8">
    <location>
        <begin position="41"/>
        <end position="66"/>
    </location>
</feature>
<dbReference type="RefSeq" id="WP_091687015.1">
    <property type="nucleotide sequence ID" value="NZ_BAABFM010000023.1"/>
</dbReference>
<organism evidence="9 10">
    <name type="scientific">Anaerocolumna aminovalerica</name>
    <dbReference type="NCBI Taxonomy" id="1527"/>
    <lineage>
        <taxon>Bacteria</taxon>
        <taxon>Bacillati</taxon>
        <taxon>Bacillota</taxon>
        <taxon>Clostridia</taxon>
        <taxon>Lachnospirales</taxon>
        <taxon>Lachnospiraceae</taxon>
        <taxon>Anaerocolumna</taxon>
    </lineage>
</organism>
<name>A0A1I5GAK0_9FIRM</name>
<evidence type="ECO:0000256" key="4">
    <source>
        <dbReference type="ARBA" id="ARBA00022692"/>
    </source>
</evidence>
<proteinExistence type="predicted"/>
<evidence type="ECO:0000256" key="7">
    <source>
        <dbReference type="ARBA" id="ARBA00023136"/>
    </source>
</evidence>
<feature type="transmembrane region" description="Helical" evidence="8">
    <location>
        <begin position="105"/>
        <end position="123"/>
    </location>
</feature>
<feature type="transmembrane region" description="Helical" evidence="8">
    <location>
        <begin position="143"/>
        <end position="159"/>
    </location>
</feature>
<dbReference type="GO" id="GO:0009372">
    <property type="term" value="P:quorum sensing"/>
    <property type="evidence" value="ECO:0007669"/>
    <property type="project" value="UniProtKB-KW"/>
</dbReference>
<evidence type="ECO:0000256" key="6">
    <source>
        <dbReference type="ARBA" id="ARBA00022989"/>
    </source>
</evidence>
<evidence type="ECO:0000256" key="1">
    <source>
        <dbReference type="ARBA" id="ARBA00022475"/>
    </source>
</evidence>
<accession>A0A1I5GAK0</accession>
<reference evidence="9 10" key="1">
    <citation type="submission" date="2016-10" db="EMBL/GenBank/DDBJ databases">
        <authorList>
            <person name="de Groot N.N."/>
        </authorList>
    </citation>
    <scope>NUCLEOTIDE SEQUENCE [LARGE SCALE GENOMIC DNA]</scope>
    <source>
        <strain evidence="9 10">DSM 1283</strain>
    </source>
</reference>
<evidence type="ECO:0000256" key="3">
    <source>
        <dbReference type="ARBA" id="ARBA00022670"/>
    </source>
</evidence>
<protein>
    <submittedName>
        <fullName evidence="9">Accessory gene regulator B</fullName>
    </submittedName>
</protein>
<keyword evidence="4 8" id="KW-0812">Transmembrane</keyword>
<keyword evidence="6 8" id="KW-1133">Transmembrane helix</keyword>
<sequence length="192" mass="22343">MIHKFAQMVADFLCDNDTIKEEEKEIYIYGYEIIISNIVNFLIILSLGLLLHQVIDGFLFYIVFVITRQYCGGYHANTYLKCNILFGTLCLVTLCFSNMLYDTSFISLFILFLIYIGCILEYAPIDNEHKKISAEDKKKYRKISIWISILWSAVDIVLFCTAKKYAITLTITLVIIAMLMVIEINRRKELLE</sequence>
<dbReference type="GO" id="GO:0008233">
    <property type="term" value="F:peptidase activity"/>
    <property type="evidence" value="ECO:0007669"/>
    <property type="project" value="UniProtKB-KW"/>
</dbReference>
<dbReference type="OrthoDB" id="9815055at2"/>
<dbReference type="GO" id="GO:0006508">
    <property type="term" value="P:proteolysis"/>
    <property type="evidence" value="ECO:0007669"/>
    <property type="project" value="UniProtKB-KW"/>
</dbReference>
<dbReference type="SMART" id="SM00793">
    <property type="entry name" value="AgrB"/>
    <property type="match status" value="1"/>
</dbReference>
<keyword evidence="3" id="KW-0645">Protease</keyword>
<evidence type="ECO:0000256" key="8">
    <source>
        <dbReference type="SAM" id="Phobius"/>
    </source>
</evidence>
<evidence type="ECO:0000313" key="9">
    <source>
        <dbReference type="EMBL" id="SFO33034.1"/>
    </source>
</evidence>
<dbReference type="InterPro" id="IPR006741">
    <property type="entry name" value="AgrB"/>
</dbReference>